<sequence length="300" mass="31864">MDLWIIITLIAASAQTVRFMLQKHLKSTRLSTAGATFARFIYSAPLVAVIAVSYVVISGQGAPGIPPAFWAYAVTGGIAQIVATMCVVAIFAHRNFAVGITFKKTEVILAALVGLIVLGEGVSLLALVAIVIGLVGVLLLSDPPKAEGRWAQRIFNRASGLGLLSGVLFAVSGVGYRGASLSLETGDAFYRAIVTLAFVTAFQTAIMAVWLVWRERGEIMRVLASWRVAGLVGVTSMIGSIGWFTAFTLQTVALVKAVGQIELVLSLMAATLFFKETISAREWQGLGFLAISIVMLVLVT</sequence>
<feature type="transmembrane region" description="Helical" evidence="1">
    <location>
        <begin position="107"/>
        <end position="140"/>
    </location>
</feature>
<dbReference type="OrthoDB" id="5243804at2"/>
<feature type="transmembrane region" description="Helical" evidence="1">
    <location>
        <begin position="283"/>
        <end position="299"/>
    </location>
</feature>
<dbReference type="AlphaFoldDB" id="A0A1I0QF13"/>
<feature type="transmembrane region" description="Helical" evidence="1">
    <location>
        <begin position="188"/>
        <end position="213"/>
    </location>
</feature>
<dbReference type="RefSeq" id="WP_089993080.1">
    <property type="nucleotide sequence ID" value="NZ_FOIZ01000001.1"/>
</dbReference>
<keyword evidence="1" id="KW-0812">Transmembrane</keyword>
<organism evidence="2 3">
    <name type="scientific">Cognatiyoonia koreensis</name>
    <dbReference type="NCBI Taxonomy" id="364200"/>
    <lineage>
        <taxon>Bacteria</taxon>
        <taxon>Pseudomonadati</taxon>
        <taxon>Pseudomonadota</taxon>
        <taxon>Alphaproteobacteria</taxon>
        <taxon>Rhodobacterales</taxon>
        <taxon>Paracoccaceae</taxon>
        <taxon>Cognatiyoonia</taxon>
    </lineage>
</organism>
<evidence type="ECO:0000313" key="3">
    <source>
        <dbReference type="Proteomes" id="UP000199167"/>
    </source>
</evidence>
<protein>
    <recommendedName>
        <fullName evidence="4">EamA-like transporter family protein</fullName>
    </recommendedName>
</protein>
<feature type="transmembrane region" description="Helical" evidence="1">
    <location>
        <begin position="160"/>
        <end position="176"/>
    </location>
</feature>
<keyword evidence="1" id="KW-1133">Transmembrane helix</keyword>
<feature type="transmembrane region" description="Helical" evidence="1">
    <location>
        <begin position="225"/>
        <end position="247"/>
    </location>
</feature>
<evidence type="ECO:0000256" key="1">
    <source>
        <dbReference type="SAM" id="Phobius"/>
    </source>
</evidence>
<dbReference type="STRING" id="364200.SAMN04488515_1862"/>
<reference evidence="2 3" key="1">
    <citation type="submission" date="2016-10" db="EMBL/GenBank/DDBJ databases">
        <authorList>
            <person name="de Groot N.N."/>
        </authorList>
    </citation>
    <scope>NUCLEOTIDE SEQUENCE [LARGE SCALE GENOMIC DNA]</scope>
    <source>
        <strain evidence="2 3">DSM 17925</strain>
    </source>
</reference>
<dbReference type="SUPFAM" id="SSF103481">
    <property type="entry name" value="Multidrug resistance efflux transporter EmrE"/>
    <property type="match status" value="2"/>
</dbReference>
<proteinExistence type="predicted"/>
<dbReference type="InterPro" id="IPR037185">
    <property type="entry name" value="EmrE-like"/>
</dbReference>
<name>A0A1I0QF13_9RHOB</name>
<keyword evidence="1" id="KW-0472">Membrane</keyword>
<accession>A0A1I0QF13</accession>
<keyword evidence="3" id="KW-1185">Reference proteome</keyword>
<dbReference type="Proteomes" id="UP000199167">
    <property type="component" value="Unassembled WGS sequence"/>
</dbReference>
<feature type="transmembrane region" description="Helical" evidence="1">
    <location>
        <begin position="69"/>
        <end position="92"/>
    </location>
</feature>
<evidence type="ECO:0008006" key="4">
    <source>
        <dbReference type="Google" id="ProtNLM"/>
    </source>
</evidence>
<dbReference type="EMBL" id="FOIZ01000001">
    <property type="protein sequence ID" value="SEW25491.1"/>
    <property type="molecule type" value="Genomic_DNA"/>
</dbReference>
<feature type="transmembrane region" description="Helical" evidence="1">
    <location>
        <begin position="38"/>
        <end position="57"/>
    </location>
</feature>
<evidence type="ECO:0000313" key="2">
    <source>
        <dbReference type="EMBL" id="SEW25491.1"/>
    </source>
</evidence>
<gene>
    <name evidence="2" type="ORF">SAMN04488515_1862</name>
</gene>